<name>A0A839U879_9HYPH</name>
<dbReference type="PANTHER" id="PTHR43081">
    <property type="entry name" value="ADENYLATE CYCLASE, TERMINAL-DIFFERENTIATION SPECIFIC-RELATED"/>
    <property type="match status" value="1"/>
</dbReference>
<dbReference type="InterPro" id="IPR001054">
    <property type="entry name" value="A/G_cyclase"/>
</dbReference>
<comment type="caution">
    <text evidence="2">The sequence shown here is derived from an EMBL/GenBank/DDBJ whole genome shotgun (WGS) entry which is preliminary data.</text>
</comment>
<evidence type="ECO:0000259" key="1">
    <source>
        <dbReference type="PROSITE" id="PS50125"/>
    </source>
</evidence>
<dbReference type="Pfam" id="PF00211">
    <property type="entry name" value="Guanylate_cyc"/>
    <property type="match status" value="1"/>
</dbReference>
<dbReference type="GO" id="GO:0004016">
    <property type="term" value="F:adenylate cyclase activity"/>
    <property type="evidence" value="ECO:0007669"/>
    <property type="project" value="UniProtKB-ARBA"/>
</dbReference>
<proteinExistence type="predicted"/>
<dbReference type="Proteomes" id="UP000554520">
    <property type="component" value="Unassembled WGS sequence"/>
</dbReference>
<dbReference type="RefSeq" id="WP_183663490.1">
    <property type="nucleotide sequence ID" value="NZ_JACHXN010000011.1"/>
</dbReference>
<evidence type="ECO:0000313" key="2">
    <source>
        <dbReference type="EMBL" id="MBB3147326.1"/>
    </source>
</evidence>
<keyword evidence="3" id="KW-1185">Reference proteome</keyword>
<dbReference type="AlphaFoldDB" id="A0A839U879"/>
<dbReference type="CDD" id="cd07302">
    <property type="entry name" value="CHD"/>
    <property type="match status" value="1"/>
</dbReference>
<dbReference type="SUPFAM" id="SSF48452">
    <property type="entry name" value="TPR-like"/>
    <property type="match status" value="1"/>
</dbReference>
<dbReference type="Gene3D" id="3.40.50.10070">
    <property type="entry name" value="TolB, N-terminal domain"/>
    <property type="match status" value="1"/>
</dbReference>
<dbReference type="PANTHER" id="PTHR43081:SF19">
    <property type="entry name" value="PH-SENSITIVE ADENYLATE CYCLASE RV1264"/>
    <property type="match status" value="1"/>
</dbReference>
<dbReference type="SUPFAM" id="SSF55073">
    <property type="entry name" value="Nucleotide cyclase"/>
    <property type="match status" value="1"/>
</dbReference>
<organism evidence="2 3">
    <name type="scientific">Phyllobacterium trifolii</name>
    <dbReference type="NCBI Taxonomy" id="300193"/>
    <lineage>
        <taxon>Bacteria</taxon>
        <taxon>Pseudomonadati</taxon>
        <taxon>Pseudomonadota</taxon>
        <taxon>Alphaproteobacteria</taxon>
        <taxon>Hyphomicrobiales</taxon>
        <taxon>Phyllobacteriaceae</taxon>
        <taxon>Phyllobacterium</taxon>
    </lineage>
</organism>
<feature type="domain" description="Guanylate cyclase" evidence="1">
    <location>
        <begin position="7"/>
        <end position="117"/>
    </location>
</feature>
<dbReference type="GO" id="GO:0035556">
    <property type="term" value="P:intracellular signal transduction"/>
    <property type="evidence" value="ECO:0007669"/>
    <property type="project" value="InterPro"/>
</dbReference>
<dbReference type="Pfam" id="PF13414">
    <property type="entry name" value="TPR_11"/>
    <property type="match status" value="1"/>
</dbReference>
<protein>
    <submittedName>
        <fullName evidence="2">TolB-like protein/class 3 adenylate cyclase</fullName>
    </submittedName>
</protein>
<dbReference type="InterPro" id="IPR050697">
    <property type="entry name" value="Adenylyl/Guanylyl_Cyclase_3/4"/>
</dbReference>
<dbReference type="GO" id="GO:0006171">
    <property type="term" value="P:cAMP biosynthetic process"/>
    <property type="evidence" value="ECO:0007669"/>
    <property type="project" value="TreeGrafter"/>
</dbReference>
<sequence>MERRLVTIMAADVVGYSARMELSESETIRQLSALTRMLGEQVGRYSDRVFSRAGDGFLSEFSSPVMAVQSGFQIQRILGSSGKEGGIQLRIGIHLADAVVDGKDLLGDGVNIAARVEGLAEPGSVLITQTVFDHVKRMATLQFEDLGERPLKNISEPIRLYRVVGELEDHGTRDVQAFTDGISNVNSGPPIIAVLPFENLGSDKRWVRLANGLSADIIVDLARYPDLAVVARQTMLAFKGQRDDLRSIGRELNADYLLEGSLQATRNQVRISVQLVDARSGADLWAARYEKPIGDLFAIQDSVTENVVNVLASCCGKLAHLRWDAARRKPPASLGAYDYYLLGVEQLNMYSPGSNAEAIRLLSNAVALDPALATAWSALGFAYAVQGGNAYDDDPTVSLERYRFCAEKALTLDPADNITRQCVGDLRACKGDFDGAINENTRALAAAPNDGDLLALVAGSRALAAGNPDEGYLLIHRALNINALAPSWYFSMLGRVTFVTGRYQECIAAARRAPEMPSTLMFLAMSHAMLDEMDEAATLGDKLAREYPGFTTEKFVAGYPVTNPPAIAAIRQGAQRAGLA</sequence>
<accession>A0A839U879</accession>
<reference evidence="2 3" key="1">
    <citation type="submission" date="2020-08" db="EMBL/GenBank/DDBJ databases">
        <title>Genomic Encyclopedia of Type Strains, Phase III (KMG-III): the genomes of soil and plant-associated and newly described type strains.</title>
        <authorList>
            <person name="Whitman W."/>
        </authorList>
    </citation>
    <scope>NUCLEOTIDE SEQUENCE [LARGE SCALE GENOMIC DNA]</scope>
    <source>
        <strain evidence="2 3">CECT 7015</strain>
    </source>
</reference>
<dbReference type="EMBL" id="JACHXN010000011">
    <property type="protein sequence ID" value="MBB3147326.1"/>
    <property type="molecule type" value="Genomic_DNA"/>
</dbReference>
<dbReference type="PROSITE" id="PS50125">
    <property type="entry name" value="GUANYLATE_CYCLASE_2"/>
    <property type="match status" value="1"/>
</dbReference>
<dbReference type="InterPro" id="IPR011990">
    <property type="entry name" value="TPR-like_helical_dom_sf"/>
</dbReference>
<dbReference type="Gene3D" id="1.25.40.10">
    <property type="entry name" value="Tetratricopeptide repeat domain"/>
    <property type="match status" value="1"/>
</dbReference>
<gene>
    <name evidence="2" type="ORF">FHS21_003742</name>
</gene>
<dbReference type="Gene3D" id="3.30.70.1230">
    <property type="entry name" value="Nucleotide cyclase"/>
    <property type="match status" value="1"/>
</dbReference>
<evidence type="ECO:0000313" key="3">
    <source>
        <dbReference type="Proteomes" id="UP000554520"/>
    </source>
</evidence>
<dbReference type="InterPro" id="IPR029787">
    <property type="entry name" value="Nucleotide_cyclase"/>
</dbReference>